<feature type="domain" description="HAMP" evidence="5">
    <location>
        <begin position="389"/>
        <end position="445"/>
    </location>
</feature>
<evidence type="ECO:0000256" key="1">
    <source>
        <dbReference type="ARBA" id="ARBA00023224"/>
    </source>
</evidence>
<dbReference type="SUPFAM" id="SSF58104">
    <property type="entry name" value="Methyl-accepting chemotaxis protein (MCP) signaling domain"/>
    <property type="match status" value="1"/>
</dbReference>
<dbReference type="SMART" id="SM00283">
    <property type="entry name" value="MA"/>
    <property type="match status" value="1"/>
</dbReference>
<dbReference type="AlphaFoldDB" id="A0A1Y6BL81"/>
<feature type="domain" description="Methyl-accepting transducer" evidence="4">
    <location>
        <begin position="443"/>
        <end position="683"/>
    </location>
</feature>
<dbReference type="EMBL" id="FXAG01000007">
    <property type="protein sequence ID" value="SMF16994.1"/>
    <property type="molecule type" value="Genomic_DNA"/>
</dbReference>
<name>A0A1Y6BL81_9NEIS</name>
<dbReference type="Gene3D" id="1.10.287.950">
    <property type="entry name" value="Methyl-accepting chemotaxis protein"/>
    <property type="match status" value="1"/>
</dbReference>
<dbReference type="GO" id="GO:0007165">
    <property type="term" value="P:signal transduction"/>
    <property type="evidence" value="ECO:0007669"/>
    <property type="project" value="UniProtKB-KW"/>
</dbReference>
<sequence length="717" mass="78290">MSSLQSRQMNLNATERRWLPLFGKTGKLAMRWSCFLSRDRYATMENVFDSFARTRVRTLTQWTEQHWQALAGLSEQLASQPAADWPALLGGYYQSLAEVTELFVVSPANRVLASTAPSRCGQQGVTTAALDKGLQQRWLHGPYLDAETRALGARSSRFHDAVTMMFYLPLRRGGDTLGCLCARVPNDVLGDLIQREAGHIFHESGDNYLFMVSSAFDPGIAPGTALSRSRFEDRTFSGGDNLKDGVKTDYGTVSVREHTEFELTFNDPATGQLHPGVRETIRQGQNLFVTYPGYSDYRHIPVVGKGITFQLPGSPDTWGMMCEADLEEVYRYRPISYQLMRGFLLIQLALGAATLGTSTLDGLPLWLRLAGYGALLLAGATAFRQLCTRPLALRLRGVSGMIRNVAEGGGNLTLRIDRQQLSADETGVMAQWVNSLIDHLDTTLARLVRVSRHLEEHNRRMAEHNTGAAVAAGQVFSTVDKTREGLSRQMTALDDANHHAGSMQTAMTQQAEAARRQLAEVSSRTLAIRQTVGASADIINDLGNSTRDIGQVVSLIHEIADQTNLLALNAAIEAARAGEAGRGFAVVADEVRKLAERTSRNTAEIDQMIQKVQRQAAAAVDTMQGGMSHLEEGLRLAEASAGENREVQEIVDGLIDTIRTLTHSGQEHASDTHAIGSVAGGMQLAQQALTQSVEQTRHTIAELAMLTGKFQVSSQGA</sequence>
<dbReference type="Pfam" id="PF00015">
    <property type="entry name" value="MCPsignal"/>
    <property type="match status" value="1"/>
</dbReference>
<dbReference type="PANTHER" id="PTHR32089">
    <property type="entry name" value="METHYL-ACCEPTING CHEMOTAXIS PROTEIN MCPB"/>
    <property type="match status" value="1"/>
</dbReference>
<keyword evidence="7" id="KW-1185">Reference proteome</keyword>
<dbReference type="PROSITE" id="PS50111">
    <property type="entry name" value="CHEMOTAXIS_TRANSDUC_2"/>
    <property type="match status" value="1"/>
</dbReference>
<evidence type="ECO:0000313" key="6">
    <source>
        <dbReference type="EMBL" id="SMF16994.1"/>
    </source>
</evidence>
<reference evidence="7" key="1">
    <citation type="submission" date="2017-04" db="EMBL/GenBank/DDBJ databases">
        <authorList>
            <person name="Varghese N."/>
            <person name="Submissions S."/>
        </authorList>
    </citation>
    <scope>NUCLEOTIDE SEQUENCE [LARGE SCALE GENOMIC DNA]</scope>
    <source>
        <strain evidence="7">DSM 22618</strain>
    </source>
</reference>
<dbReference type="Proteomes" id="UP000192920">
    <property type="component" value="Unassembled WGS sequence"/>
</dbReference>
<evidence type="ECO:0000256" key="2">
    <source>
        <dbReference type="ARBA" id="ARBA00029447"/>
    </source>
</evidence>
<dbReference type="CDD" id="cd11386">
    <property type="entry name" value="MCP_signal"/>
    <property type="match status" value="1"/>
</dbReference>
<dbReference type="InterPro" id="IPR004089">
    <property type="entry name" value="MCPsignal_dom"/>
</dbReference>
<evidence type="ECO:0000256" key="3">
    <source>
        <dbReference type="PROSITE-ProRule" id="PRU00284"/>
    </source>
</evidence>
<gene>
    <name evidence="6" type="ORF">SAMN02745746_01680</name>
</gene>
<keyword evidence="1 3" id="KW-0807">Transducer</keyword>
<dbReference type="GO" id="GO:0016020">
    <property type="term" value="C:membrane"/>
    <property type="evidence" value="ECO:0007669"/>
    <property type="project" value="InterPro"/>
</dbReference>
<dbReference type="PANTHER" id="PTHR32089:SF112">
    <property type="entry name" value="LYSOZYME-LIKE PROTEIN-RELATED"/>
    <property type="match status" value="1"/>
</dbReference>
<comment type="similarity">
    <text evidence="2">Belongs to the methyl-accepting chemotaxis (MCP) protein family.</text>
</comment>
<accession>A0A1Y6BL81</accession>
<dbReference type="STRING" id="1123014.SAMN02745746_01680"/>
<evidence type="ECO:0000259" key="4">
    <source>
        <dbReference type="PROSITE" id="PS50111"/>
    </source>
</evidence>
<dbReference type="PROSITE" id="PS50885">
    <property type="entry name" value="HAMP"/>
    <property type="match status" value="1"/>
</dbReference>
<evidence type="ECO:0000259" key="5">
    <source>
        <dbReference type="PROSITE" id="PS50885"/>
    </source>
</evidence>
<evidence type="ECO:0000313" key="7">
    <source>
        <dbReference type="Proteomes" id="UP000192920"/>
    </source>
</evidence>
<protein>
    <submittedName>
        <fullName evidence="6">Methyl-accepting chemotaxis protein</fullName>
    </submittedName>
</protein>
<dbReference type="InterPro" id="IPR003660">
    <property type="entry name" value="HAMP_dom"/>
</dbReference>
<proteinExistence type="inferred from homology"/>
<organism evidence="6 7">
    <name type="scientific">Pseudogulbenkiania subflava DSM 22618</name>
    <dbReference type="NCBI Taxonomy" id="1123014"/>
    <lineage>
        <taxon>Bacteria</taxon>
        <taxon>Pseudomonadati</taxon>
        <taxon>Pseudomonadota</taxon>
        <taxon>Betaproteobacteria</taxon>
        <taxon>Neisseriales</taxon>
        <taxon>Chromobacteriaceae</taxon>
        <taxon>Pseudogulbenkiania</taxon>
    </lineage>
</organism>